<dbReference type="InterPro" id="IPR029071">
    <property type="entry name" value="Ubiquitin-like_domsf"/>
</dbReference>
<dbReference type="PROSITE" id="PS50053">
    <property type="entry name" value="UBIQUITIN_2"/>
    <property type="match status" value="1"/>
</dbReference>
<dbReference type="SUPFAM" id="SSF54236">
    <property type="entry name" value="Ubiquitin-like"/>
    <property type="match status" value="1"/>
</dbReference>
<evidence type="ECO:0000313" key="3">
    <source>
        <dbReference type="EMBL" id="KAK8545312.1"/>
    </source>
</evidence>
<evidence type="ECO:0000256" key="1">
    <source>
        <dbReference type="SAM" id="Coils"/>
    </source>
</evidence>
<dbReference type="InterPro" id="IPR000626">
    <property type="entry name" value="Ubiquitin-like_dom"/>
</dbReference>
<dbReference type="Pfam" id="PF04641">
    <property type="entry name" value="Rtf2"/>
    <property type="match status" value="1"/>
</dbReference>
<sequence>MTLQFFVRSPTHQTLTVTLEPTQSLTLRHLKSSLFPNLRSVSSFYFALNGKPLSDSTLLPNSQITHLSTLFLLPRISGGGGDGGATGAESRDCYLKMYADKKPDKIDPNEKRLGKWLNCALSYEPLREPCVIDKLGNIFNKEALVEALLGKKLPKEFRHIRGLKDMINIKLSMIPGKESEAADGATFQCPITGLEFNGKYKFFALRNCGHVVSAKALKEVKSSTCLVCHKEFVESDKMVINGSEEEVSALRERMEEEKVKAGKEKKKRGIDVVDGKKDCGKLEGNEKLENGKKSSNGGVKKFRAVDVAPANATKEVYASIFTSSKKSDFKETYSCRSLPLGRN</sequence>
<name>A0ABR2DRY7_9ROSI</name>
<dbReference type="EMBL" id="JBBPBM010000023">
    <property type="protein sequence ID" value="KAK8545312.1"/>
    <property type="molecule type" value="Genomic_DNA"/>
</dbReference>
<dbReference type="Proteomes" id="UP001472677">
    <property type="component" value="Unassembled WGS sequence"/>
</dbReference>
<accession>A0ABR2DRY7</accession>
<keyword evidence="1" id="KW-0175">Coiled coil</keyword>
<feature type="coiled-coil region" evidence="1">
    <location>
        <begin position="240"/>
        <end position="267"/>
    </location>
</feature>
<dbReference type="InterPro" id="IPR027799">
    <property type="entry name" value="Rtf2_RING-finger"/>
</dbReference>
<feature type="domain" description="Ubiquitin-like" evidence="2">
    <location>
        <begin position="3"/>
        <end position="79"/>
    </location>
</feature>
<dbReference type="PANTHER" id="PTHR12775:SF2">
    <property type="entry name" value="REPLICATION TERMINATION FACTOR 2"/>
    <property type="match status" value="1"/>
</dbReference>
<evidence type="ECO:0000313" key="4">
    <source>
        <dbReference type="Proteomes" id="UP001472677"/>
    </source>
</evidence>
<dbReference type="CDD" id="cd16653">
    <property type="entry name" value="RING-like_Rtf2"/>
    <property type="match status" value="1"/>
</dbReference>
<keyword evidence="4" id="KW-1185">Reference proteome</keyword>
<dbReference type="InterPro" id="IPR006735">
    <property type="entry name" value="Rtf2"/>
</dbReference>
<proteinExistence type="predicted"/>
<organism evidence="3 4">
    <name type="scientific">Hibiscus sabdariffa</name>
    <name type="common">roselle</name>
    <dbReference type="NCBI Taxonomy" id="183260"/>
    <lineage>
        <taxon>Eukaryota</taxon>
        <taxon>Viridiplantae</taxon>
        <taxon>Streptophyta</taxon>
        <taxon>Embryophyta</taxon>
        <taxon>Tracheophyta</taxon>
        <taxon>Spermatophyta</taxon>
        <taxon>Magnoliopsida</taxon>
        <taxon>eudicotyledons</taxon>
        <taxon>Gunneridae</taxon>
        <taxon>Pentapetalae</taxon>
        <taxon>rosids</taxon>
        <taxon>malvids</taxon>
        <taxon>Malvales</taxon>
        <taxon>Malvaceae</taxon>
        <taxon>Malvoideae</taxon>
        <taxon>Hibiscus</taxon>
    </lineage>
</organism>
<dbReference type="PANTHER" id="PTHR12775">
    <property type="entry name" value="PROTEIN C20ORF43 HOMOLOG"/>
    <property type="match status" value="1"/>
</dbReference>
<gene>
    <name evidence="3" type="ORF">V6N12_026148</name>
</gene>
<protein>
    <recommendedName>
        <fullName evidence="2">Ubiquitin-like domain-containing protein</fullName>
    </recommendedName>
</protein>
<comment type="caution">
    <text evidence="3">The sequence shown here is derived from an EMBL/GenBank/DDBJ whole genome shotgun (WGS) entry which is preliminary data.</text>
</comment>
<evidence type="ECO:0000259" key="2">
    <source>
        <dbReference type="PROSITE" id="PS50053"/>
    </source>
</evidence>
<reference evidence="3 4" key="1">
    <citation type="journal article" date="2024" name="G3 (Bethesda)">
        <title>Genome assembly of Hibiscus sabdariffa L. provides insights into metabolisms of medicinal natural products.</title>
        <authorList>
            <person name="Kim T."/>
        </authorList>
    </citation>
    <scope>NUCLEOTIDE SEQUENCE [LARGE SCALE GENOMIC DNA]</scope>
    <source>
        <strain evidence="3">TK-2024</strain>
        <tissue evidence="3">Old leaves</tissue>
    </source>
</reference>